<feature type="compositionally biased region" description="Low complexity" evidence="7">
    <location>
        <begin position="28"/>
        <end position="47"/>
    </location>
</feature>
<comment type="caution">
    <text evidence="10">The sequence shown here is derived from an EMBL/GenBank/DDBJ whole genome shotgun (WGS) entry which is preliminary data.</text>
</comment>
<name>A0ABT9BKN5_9MICO</name>
<dbReference type="Pfam" id="PF00254">
    <property type="entry name" value="FKBP_C"/>
    <property type="match status" value="2"/>
</dbReference>
<accession>A0ABT9BKN5</accession>
<feature type="domain" description="PPIase FKBP-type" evidence="9">
    <location>
        <begin position="233"/>
        <end position="320"/>
    </location>
</feature>
<dbReference type="InterPro" id="IPR046357">
    <property type="entry name" value="PPIase_dom_sf"/>
</dbReference>
<dbReference type="PROSITE" id="PS50059">
    <property type="entry name" value="FKBP_PPIASE"/>
    <property type="match status" value="2"/>
</dbReference>
<dbReference type="PANTHER" id="PTHR43811:SF19">
    <property type="entry name" value="39 KDA FK506-BINDING NUCLEAR PROTEIN"/>
    <property type="match status" value="1"/>
</dbReference>
<dbReference type="GO" id="GO:0003755">
    <property type="term" value="F:peptidyl-prolyl cis-trans isomerase activity"/>
    <property type="evidence" value="ECO:0007669"/>
    <property type="project" value="UniProtKB-EC"/>
</dbReference>
<dbReference type="RefSeq" id="WP_305001988.1">
    <property type="nucleotide sequence ID" value="NZ_JAUQUB010000001.1"/>
</dbReference>
<keyword evidence="4 5" id="KW-0413">Isomerase</keyword>
<dbReference type="PROSITE" id="PS51257">
    <property type="entry name" value="PROKAR_LIPOPROTEIN"/>
    <property type="match status" value="1"/>
</dbReference>
<evidence type="ECO:0000259" key="9">
    <source>
        <dbReference type="PROSITE" id="PS50059"/>
    </source>
</evidence>
<dbReference type="EMBL" id="JAUQUB010000001">
    <property type="protein sequence ID" value="MDO7881581.1"/>
    <property type="molecule type" value="Genomic_DNA"/>
</dbReference>
<dbReference type="InterPro" id="IPR001179">
    <property type="entry name" value="PPIase_FKBP_dom"/>
</dbReference>
<reference evidence="10 11" key="1">
    <citation type="submission" date="2023-07" db="EMBL/GenBank/DDBJ databases">
        <title>Protaetiibacter sp. nov WY-16 isolated from soil.</title>
        <authorList>
            <person name="Liu B."/>
            <person name="Wan Y."/>
        </authorList>
    </citation>
    <scope>NUCLEOTIDE SEQUENCE [LARGE SCALE GENOMIC DNA]</scope>
    <source>
        <strain evidence="10 11">WY-16</strain>
    </source>
</reference>
<evidence type="ECO:0000256" key="7">
    <source>
        <dbReference type="SAM" id="MobiDB-lite"/>
    </source>
</evidence>
<dbReference type="Gene3D" id="3.10.50.40">
    <property type="match status" value="2"/>
</dbReference>
<organism evidence="10 11">
    <name type="scientific">Antiquaquibacter soli</name>
    <dbReference type="NCBI Taxonomy" id="3064523"/>
    <lineage>
        <taxon>Bacteria</taxon>
        <taxon>Bacillati</taxon>
        <taxon>Actinomycetota</taxon>
        <taxon>Actinomycetes</taxon>
        <taxon>Micrococcales</taxon>
        <taxon>Microbacteriaceae</taxon>
        <taxon>Antiquaquibacter</taxon>
    </lineage>
</organism>
<dbReference type="PANTHER" id="PTHR43811">
    <property type="entry name" value="FKBP-TYPE PEPTIDYL-PROLYL CIS-TRANS ISOMERASE FKPA"/>
    <property type="match status" value="1"/>
</dbReference>
<evidence type="ECO:0000256" key="2">
    <source>
        <dbReference type="ARBA" id="ARBA00006577"/>
    </source>
</evidence>
<keyword evidence="8" id="KW-0732">Signal</keyword>
<dbReference type="EC" id="5.2.1.8" evidence="6"/>
<dbReference type="SUPFAM" id="SSF54534">
    <property type="entry name" value="FKBP-like"/>
    <property type="match status" value="2"/>
</dbReference>
<evidence type="ECO:0000313" key="11">
    <source>
        <dbReference type="Proteomes" id="UP001241072"/>
    </source>
</evidence>
<gene>
    <name evidence="10" type="ORF">Q5716_04995</name>
</gene>
<proteinExistence type="inferred from homology"/>
<sequence>MRAALPLFLSAGLVVSLAACSPATTTDASGCTPAPSGSSSSGVKASGDFGSKPDVDVPFPTSVDSTQRSVLIPGDGETVENGDTVEIEFTLFNGETGVELSSTEYAGTPTEFPVDEAQLLPGIVKTLECSTVGSRVVGVIPAIDSFGDAGSEQLGVAAGEDIVFVADIIAIAPPVEPALPRADGEDQPPTEGFPTVVLDADGRPTITIPPTAPPTDLQIAVLKKGDGAVVADGDDVTVHYVGMNWNTGVVFDESWARGEPATFNTAQVIEGFTKALVGQTVGSQVIVIIPPDYGYGAAGSGDKIGGTDTIVFVIDILGIA</sequence>
<evidence type="ECO:0000313" key="10">
    <source>
        <dbReference type="EMBL" id="MDO7881581.1"/>
    </source>
</evidence>
<feature type="domain" description="PPIase FKBP-type" evidence="9">
    <location>
        <begin position="82"/>
        <end position="172"/>
    </location>
</feature>
<feature type="signal peptide" evidence="8">
    <location>
        <begin position="1"/>
        <end position="18"/>
    </location>
</feature>
<comment type="similarity">
    <text evidence="2 6">Belongs to the FKBP-type PPIase family.</text>
</comment>
<evidence type="ECO:0000256" key="4">
    <source>
        <dbReference type="ARBA" id="ARBA00023235"/>
    </source>
</evidence>
<evidence type="ECO:0000256" key="8">
    <source>
        <dbReference type="SAM" id="SignalP"/>
    </source>
</evidence>
<feature type="region of interest" description="Disordered" evidence="7">
    <location>
        <begin position="25"/>
        <end position="51"/>
    </location>
</feature>
<protein>
    <recommendedName>
        <fullName evidence="6">Peptidyl-prolyl cis-trans isomerase</fullName>
        <ecNumber evidence="6">5.2.1.8</ecNumber>
    </recommendedName>
</protein>
<comment type="catalytic activity">
    <reaction evidence="1 5 6">
        <text>[protein]-peptidylproline (omega=180) = [protein]-peptidylproline (omega=0)</text>
        <dbReference type="Rhea" id="RHEA:16237"/>
        <dbReference type="Rhea" id="RHEA-COMP:10747"/>
        <dbReference type="Rhea" id="RHEA-COMP:10748"/>
        <dbReference type="ChEBI" id="CHEBI:83833"/>
        <dbReference type="ChEBI" id="CHEBI:83834"/>
        <dbReference type="EC" id="5.2.1.8"/>
    </reaction>
</comment>
<keyword evidence="11" id="KW-1185">Reference proteome</keyword>
<evidence type="ECO:0000256" key="5">
    <source>
        <dbReference type="PROSITE-ProRule" id="PRU00277"/>
    </source>
</evidence>
<evidence type="ECO:0000256" key="6">
    <source>
        <dbReference type="RuleBase" id="RU003915"/>
    </source>
</evidence>
<evidence type="ECO:0000256" key="3">
    <source>
        <dbReference type="ARBA" id="ARBA00023110"/>
    </source>
</evidence>
<keyword evidence="3 5" id="KW-0697">Rotamase</keyword>
<feature type="chain" id="PRO_5045881011" description="Peptidyl-prolyl cis-trans isomerase" evidence="8">
    <location>
        <begin position="19"/>
        <end position="320"/>
    </location>
</feature>
<evidence type="ECO:0000256" key="1">
    <source>
        <dbReference type="ARBA" id="ARBA00000971"/>
    </source>
</evidence>
<dbReference type="Proteomes" id="UP001241072">
    <property type="component" value="Unassembled WGS sequence"/>
</dbReference>